<sequence>MPKPLMRRMRRGFMCLSIAANALCAGGIFTFPLMSPALATHLKLTQPQLTTIVLAGMVGQYPFAAIVGKCTDKYGPWACSLIASILFSSGFGLSSLEISKTPDDISQPSASSYRRLTVFFFMAGFGTVFSYFSALISASKNFPHYTGVASGATMALFGLSPLFLSAIASTFFTEPNSGLQVSRYLTFLAVFVGLVNLLGTVSLWTPKRIARYGPELEAESSRQAQAIEQPDERSLLLPGKAATVRVEVSAIDEHASALSLLKNHHFWVLAMIMLLVCGICEMIMANMGTIVLSLPRSSGPSVDATNLQRSSPDDATATQVRLLSLANTISRLVVGALADYISPVLSYLPNGDQLFLRKHLISRMSFLSLSSAILAITVAIVQLSAKVQGGFWVLSVGTGTTYGMTFTVIILSSIWGVENMARNFGIISYAPFVGTSLFSYLYAFVSASHAPGDGICQGASCWRLTFWVAAGSSIIAFCGSLYLWRAWKGRL</sequence>
<feature type="transmembrane region" description="Helical" evidence="5">
    <location>
        <begin position="360"/>
        <end position="385"/>
    </location>
</feature>
<proteinExistence type="predicted"/>
<evidence type="ECO:0000259" key="6">
    <source>
        <dbReference type="Pfam" id="PF06813"/>
    </source>
</evidence>
<gene>
    <name evidence="7" type="ORF">OE88DRAFT_1674417</name>
</gene>
<comment type="subcellular location">
    <subcellularLocation>
        <location evidence="1">Membrane</location>
        <topology evidence="1">Multi-pass membrane protein</topology>
    </subcellularLocation>
</comment>
<dbReference type="PANTHER" id="PTHR21576">
    <property type="entry name" value="UNCHARACTERIZED NODULIN-LIKE PROTEIN"/>
    <property type="match status" value="1"/>
</dbReference>
<accession>A0A5C3NAX6</accession>
<evidence type="ECO:0000256" key="3">
    <source>
        <dbReference type="ARBA" id="ARBA00022989"/>
    </source>
</evidence>
<dbReference type="SUPFAM" id="SSF103473">
    <property type="entry name" value="MFS general substrate transporter"/>
    <property type="match status" value="1"/>
</dbReference>
<dbReference type="Pfam" id="PF06813">
    <property type="entry name" value="Nodulin-like"/>
    <property type="match status" value="1"/>
</dbReference>
<protein>
    <submittedName>
        <fullName evidence="7">MFS general substrate transporter</fullName>
    </submittedName>
</protein>
<evidence type="ECO:0000256" key="4">
    <source>
        <dbReference type="ARBA" id="ARBA00023136"/>
    </source>
</evidence>
<dbReference type="Proteomes" id="UP000305948">
    <property type="component" value="Unassembled WGS sequence"/>
</dbReference>
<feature type="transmembrane region" description="Helical" evidence="5">
    <location>
        <begin position="49"/>
        <end position="67"/>
    </location>
</feature>
<dbReference type="Gene3D" id="1.20.1250.20">
    <property type="entry name" value="MFS general substrate transporter like domains"/>
    <property type="match status" value="1"/>
</dbReference>
<feature type="transmembrane region" description="Helical" evidence="5">
    <location>
        <begin position="148"/>
        <end position="172"/>
    </location>
</feature>
<feature type="transmembrane region" description="Helical" evidence="5">
    <location>
        <begin position="116"/>
        <end position="136"/>
    </location>
</feature>
<feature type="transmembrane region" description="Helical" evidence="5">
    <location>
        <begin position="74"/>
        <end position="96"/>
    </location>
</feature>
<keyword evidence="8" id="KW-1185">Reference proteome</keyword>
<dbReference type="InterPro" id="IPR036259">
    <property type="entry name" value="MFS_trans_sf"/>
</dbReference>
<feature type="domain" description="Nodulin-like" evidence="6">
    <location>
        <begin position="24"/>
        <end position="206"/>
    </location>
</feature>
<dbReference type="OrthoDB" id="410267at2759"/>
<dbReference type="EMBL" id="ML213505">
    <property type="protein sequence ID" value="TFK54969.1"/>
    <property type="molecule type" value="Genomic_DNA"/>
</dbReference>
<feature type="transmembrane region" description="Helical" evidence="5">
    <location>
        <begin position="391"/>
        <end position="417"/>
    </location>
</feature>
<dbReference type="PANTHER" id="PTHR21576:SF158">
    <property type="entry name" value="RIBOSOMAL RNA-PROCESSING PROTEIN 12-LIKE CONSERVED DOMAIN-CONTAINING PROTEIN"/>
    <property type="match status" value="1"/>
</dbReference>
<evidence type="ECO:0000256" key="5">
    <source>
        <dbReference type="SAM" id="Phobius"/>
    </source>
</evidence>
<name>A0A5C3NAX6_9AGAM</name>
<organism evidence="7 8">
    <name type="scientific">Heliocybe sulcata</name>
    <dbReference type="NCBI Taxonomy" id="5364"/>
    <lineage>
        <taxon>Eukaryota</taxon>
        <taxon>Fungi</taxon>
        <taxon>Dikarya</taxon>
        <taxon>Basidiomycota</taxon>
        <taxon>Agaricomycotina</taxon>
        <taxon>Agaricomycetes</taxon>
        <taxon>Gloeophyllales</taxon>
        <taxon>Gloeophyllaceae</taxon>
        <taxon>Heliocybe</taxon>
    </lineage>
</organism>
<feature type="transmembrane region" description="Helical" evidence="5">
    <location>
        <begin position="464"/>
        <end position="484"/>
    </location>
</feature>
<keyword evidence="2 5" id="KW-0812">Transmembrane</keyword>
<reference evidence="7 8" key="1">
    <citation type="journal article" date="2019" name="Nat. Ecol. Evol.">
        <title>Megaphylogeny resolves global patterns of mushroom evolution.</title>
        <authorList>
            <person name="Varga T."/>
            <person name="Krizsan K."/>
            <person name="Foldi C."/>
            <person name="Dima B."/>
            <person name="Sanchez-Garcia M."/>
            <person name="Sanchez-Ramirez S."/>
            <person name="Szollosi G.J."/>
            <person name="Szarkandi J.G."/>
            <person name="Papp V."/>
            <person name="Albert L."/>
            <person name="Andreopoulos W."/>
            <person name="Angelini C."/>
            <person name="Antonin V."/>
            <person name="Barry K.W."/>
            <person name="Bougher N.L."/>
            <person name="Buchanan P."/>
            <person name="Buyck B."/>
            <person name="Bense V."/>
            <person name="Catcheside P."/>
            <person name="Chovatia M."/>
            <person name="Cooper J."/>
            <person name="Damon W."/>
            <person name="Desjardin D."/>
            <person name="Finy P."/>
            <person name="Geml J."/>
            <person name="Haridas S."/>
            <person name="Hughes K."/>
            <person name="Justo A."/>
            <person name="Karasinski D."/>
            <person name="Kautmanova I."/>
            <person name="Kiss B."/>
            <person name="Kocsube S."/>
            <person name="Kotiranta H."/>
            <person name="LaButti K.M."/>
            <person name="Lechner B.E."/>
            <person name="Liimatainen K."/>
            <person name="Lipzen A."/>
            <person name="Lukacs Z."/>
            <person name="Mihaltcheva S."/>
            <person name="Morgado L.N."/>
            <person name="Niskanen T."/>
            <person name="Noordeloos M.E."/>
            <person name="Ohm R.A."/>
            <person name="Ortiz-Santana B."/>
            <person name="Ovrebo C."/>
            <person name="Racz N."/>
            <person name="Riley R."/>
            <person name="Savchenko A."/>
            <person name="Shiryaev A."/>
            <person name="Soop K."/>
            <person name="Spirin V."/>
            <person name="Szebenyi C."/>
            <person name="Tomsovsky M."/>
            <person name="Tulloss R.E."/>
            <person name="Uehling J."/>
            <person name="Grigoriev I.V."/>
            <person name="Vagvolgyi C."/>
            <person name="Papp T."/>
            <person name="Martin F.M."/>
            <person name="Miettinen O."/>
            <person name="Hibbett D.S."/>
            <person name="Nagy L.G."/>
        </authorList>
    </citation>
    <scope>NUCLEOTIDE SEQUENCE [LARGE SCALE GENOMIC DNA]</scope>
    <source>
        <strain evidence="7 8">OMC1185</strain>
    </source>
</reference>
<feature type="transmembrane region" description="Helical" evidence="5">
    <location>
        <begin position="266"/>
        <end position="292"/>
    </location>
</feature>
<feature type="transmembrane region" description="Helical" evidence="5">
    <location>
        <begin position="184"/>
        <end position="204"/>
    </location>
</feature>
<feature type="transmembrane region" description="Helical" evidence="5">
    <location>
        <begin position="329"/>
        <end position="348"/>
    </location>
</feature>
<keyword evidence="3 5" id="KW-1133">Transmembrane helix</keyword>
<evidence type="ECO:0000256" key="2">
    <source>
        <dbReference type="ARBA" id="ARBA00022692"/>
    </source>
</evidence>
<evidence type="ECO:0000313" key="7">
    <source>
        <dbReference type="EMBL" id="TFK54969.1"/>
    </source>
</evidence>
<evidence type="ECO:0000313" key="8">
    <source>
        <dbReference type="Proteomes" id="UP000305948"/>
    </source>
</evidence>
<dbReference type="GO" id="GO:0000329">
    <property type="term" value="C:fungal-type vacuole membrane"/>
    <property type="evidence" value="ECO:0007669"/>
    <property type="project" value="TreeGrafter"/>
</dbReference>
<evidence type="ECO:0000256" key="1">
    <source>
        <dbReference type="ARBA" id="ARBA00004141"/>
    </source>
</evidence>
<feature type="transmembrane region" description="Helical" evidence="5">
    <location>
        <begin position="424"/>
        <end position="444"/>
    </location>
</feature>
<dbReference type="AlphaFoldDB" id="A0A5C3NAX6"/>
<keyword evidence="4 5" id="KW-0472">Membrane</keyword>
<dbReference type="InterPro" id="IPR010658">
    <property type="entry name" value="Nodulin-like"/>
</dbReference>